<sequence>MTQLLMMRSGHLWSSVDSNDIWKEVSQFSRHSRIRRRSGRYAFQLAGQDFSCCSCQQGKPGPPGIQGRLGVDGQFFLRNCAGMDFRQLWNPSEDGFALIRKKSDEEVRKSGKGLAEGTETFPKSDSKLGIRKKIALQFGQGGERNPTKKPLNDQPEALCWCPRSPEYPGQEKKPGAFRMTRSTQNAAVNHLSYCRFVFEGKDGILGANGRNGRPGQYVYWNPSNENSCQKCPPAMTGPPGFPGMKGPRGAVGLHGQFGTNGTPGQSGPPGPTGLRGSPGQSGVQGPQGDPGRVLNGALPGPSGPPGPMGPRGRMGIPGSDGATGVEGYIGERGEQGEPGASGMPGVLGPVGPRGSLGPRGTCSHCPTRQSASEEKSYEPSPPSVAPPLQPPYETKADIGYDIPTVDVPRIYSNSPVQGDGSRPQGYSIFTSSPGYMLEYRRKEQRSNEQSTLLGKWSKQDDHSLLNQLSQPRGSSERLGGSRGGNMEAEARGPNTDQQDSSAAGTRIQRPIRGDFAGTGTRRQETVQESASKMGTGRNETVQKDNSWTGGKMQEQTVADSLEREARKEGVVRGGDAVIDAKIQETAEIDGSLQTKLNNQVGESSEQHESLEGLHRHQQQKHELKSVIRAAETFAANRQSEVIKTALEQAFVDPYNTRKIISWQQTKQYSLTDRTRPLSPPPSPHQYG</sequence>
<dbReference type="AlphaFoldDB" id="A0A183UI57"/>
<evidence type="ECO:0000256" key="1">
    <source>
        <dbReference type="ARBA" id="ARBA00022737"/>
    </source>
</evidence>
<dbReference type="PANTHER" id="PTHR24637">
    <property type="entry name" value="COLLAGEN"/>
    <property type="match status" value="1"/>
</dbReference>
<keyword evidence="1" id="KW-0677">Repeat</keyword>
<evidence type="ECO:0000313" key="3">
    <source>
        <dbReference type="EMBL" id="VDM39498.1"/>
    </source>
</evidence>
<feature type="region of interest" description="Disordered" evidence="2">
    <location>
        <begin position="410"/>
        <end position="571"/>
    </location>
</feature>
<gene>
    <name evidence="3" type="ORF">TCNE_LOCUS8177</name>
</gene>
<feature type="compositionally biased region" description="Pro residues" evidence="2">
    <location>
        <begin position="677"/>
        <end position="687"/>
    </location>
</feature>
<dbReference type="PANTHER" id="PTHR24637:SF420">
    <property type="entry name" value="NEMATODE CUTICLE COLLAGEN N-TERMINAL DOMAIN-CONTAINING PROTEIN"/>
    <property type="match status" value="1"/>
</dbReference>
<feature type="compositionally biased region" description="Polar residues" evidence="2">
    <location>
        <begin position="494"/>
        <end position="503"/>
    </location>
</feature>
<feature type="compositionally biased region" description="Pro residues" evidence="2">
    <location>
        <begin position="379"/>
        <end position="390"/>
    </location>
</feature>
<reference evidence="5" key="1">
    <citation type="submission" date="2016-06" db="UniProtKB">
        <authorList>
            <consortium name="WormBaseParasite"/>
        </authorList>
    </citation>
    <scope>IDENTIFICATION</scope>
</reference>
<evidence type="ECO:0000313" key="4">
    <source>
        <dbReference type="Proteomes" id="UP000050794"/>
    </source>
</evidence>
<feature type="compositionally biased region" description="Low complexity" evidence="2">
    <location>
        <begin position="277"/>
        <end position="291"/>
    </location>
</feature>
<keyword evidence="4" id="KW-1185">Reference proteome</keyword>
<accession>A0A183UI57</accession>
<dbReference type="WBParaSite" id="TCNE_0000817701-mRNA-1">
    <property type="protein sequence ID" value="TCNE_0000817701-mRNA-1"/>
    <property type="gene ID" value="TCNE_0000817701"/>
</dbReference>
<protein>
    <submittedName>
        <fullName evidence="5">Collagen IV NC1 domain-containing protein</fullName>
    </submittedName>
</protein>
<feature type="compositionally biased region" description="Basic and acidic residues" evidence="2">
    <location>
        <begin position="560"/>
        <end position="570"/>
    </location>
</feature>
<dbReference type="InterPro" id="IPR008160">
    <property type="entry name" value="Collagen"/>
</dbReference>
<feature type="compositionally biased region" description="Polar residues" evidence="2">
    <location>
        <begin position="526"/>
        <end position="558"/>
    </location>
</feature>
<evidence type="ECO:0000256" key="2">
    <source>
        <dbReference type="SAM" id="MobiDB-lite"/>
    </source>
</evidence>
<reference evidence="3 4" key="2">
    <citation type="submission" date="2018-11" db="EMBL/GenBank/DDBJ databases">
        <authorList>
            <consortium name="Pathogen Informatics"/>
        </authorList>
    </citation>
    <scope>NUCLEOTIDE SEQUENCE [LARGE SCALE GENOMIC DNA]</scope>
</reference>
<dbReference type="Proteomes" id="UP000050794">
    <property type="component" value="Unassembled WGS sequence"/>
</dbReference>
<evidence type="ECO:0000313" key="5">
    <source>
        <dbReference type="WBParaSite" id="TCNE_0000817701-mRNA-1"/>
    </source>
</evidence>
<name>A0A183UI57_TOXCA</name>
<organism evidence="4 5">
    <name type="scientific">Toxocara canis</name>
    <name type="common">Canine roundworm</name>
    <dbReference type="NCBI Taxonomy" id="6265"/>
    <lineage>
        <taxon>Eukaryota</taxon>
        <taxon>Metazoa</taxon>
        <taxon>Ecdysozoa</taxon>
        <taxon>Nematoda</taxon>
        <taxon>Chromadorea</taxon>
        <taxon>Rhabditida</taxon>
        <taxon>Spirurina</taxon>
        <taxon>Ascaridomorpha</taxon>
        <taxon>Ascaridoidea</taxon>
        <taxon>Toxocaridae</taxon>
        <taxon>Toxocara</taxon>
    </lineage>
</organism>
<dbReference type="EMBL" id="UYWY01019842">
    <property type="protein sequence ID" value="VDM39498.1"/>
    <property type="molecule type" value="Genomic_DNA"/>
</dbReference>
<feature type="region of interest" description="Disordered" evidence="2">
    <location>
        <begin position="668"/>
        <end position="687"/>
    </location>
</feature>
<dbReference type="Pfam" id="PF01391">
    <property type="entry name" value="Collagen"/>
    <property type="match status" value="2"/>
</dbReference>
<proteinExistence type="predicted"/>
<feature type="region of interest" description="Disordered" evidence="2">
    <location>
        <begin position="253"/>
        <end position="396"/>
    </location>
</feature>
<feature type="compositionally biased region" description="Low complexity" evidence="2">
    <location>
        <begin position="310"/>
        <end position="319"/>
    </location>
</feature>